<evidence type="ECO:0000259" key="1">
    <source>
        <dbReference type="Pfam" id="PF25597"/>
    </source>
</evidence>
<organism evidence="2 3">
    <name type="scientific">Lactuca sativa</name>
    <name type="common">Garden lettuce</name>
    <dbReference type="NCBI Taxonomy" id="4236"/>
    <lineage>
        <taxon>Eukaryota</taxon>
        <taxon>Viridiplantae</taxon>
        <taxon>Streptophyta</taxon>
        <taxon>Embryophyta</taxon>
        <taxon>Tracheophyta</taxon>
        <taxon>Spermatophyta</taxon>
        <taxon>Magnoliopsida</taxon>
        <taxon>eudicotyledons</taxon>
        <taxon>Gunneridae</taxon>
        <taxon>Pentapetalae</taxon>
        <taxon>asterids</taxon>
        <taxon>campanulids</taxon>
        <taxon>Asterales</taxon>
        <taxon>Asteraceae</taxon>
        <taxon>Cichorioideae</taxon>
        <taxon>Cichorieae</taxon>
        <taxon>Lactucinae</taxon>
        <taxon>Lactuca</taxon>
    </lineage>
</organism>
<name>A0A9R1V3Q7_LACSA</name>
<dbReference type="Proteomes" id="UP000235145">
    <property type="component" value="Unassembled WGS sequence"/>
</dbReference>
<keyword evidence="3" id="KW-1185">Reference proteome</keyword>
<feature type="domain" description="Retroviral polymerase SH3-like" evidence="1">
    <location>
        <begin position="11"/>
        <end position="75"/>
    </location>
</feature>
<comment type="caution">
    <text evidence="2">The sequence shown here is derived from an EMBL/GenBank/DDBJ whole genome shotgun (WGS) entry which is preliminary data.</text>
</comment>
<dbReference type="AlphaFoldDB" id="A0A9R1V3Q7"/>
<evidence type="ECO:0000313" key="3">
    <source>
        <dbReference type="Proteomes" id="UP000235145"/>
    </source>
</evidence>
<dbReference type="EMBL" id="NBSK02000007">
    <property type="protein sequence ID" value="KAJ0197723.1"/>
    <property type="molecule type" value="Genomic_DNA"/>
</dbReference>
<dbReference type="InterPro" id="IPR057670">
    <property type="entry name" value="SH3_retrovirus"/>
</dbReference>
<gene>
    <name evidence="2" type="ORF">LSAT_V11C700351040</name>
</gene>
<protein>
    <recommendedName>
        <fullName evidence="1">Retroviral polymerase SH3-like domain-containing protein</fullName>
    </recommendedName>
</protein>
<reference evidence="2 3" key="1">
    <citation type="journal article" date="2017" name="Nat. Commun.">
        <title>Genome assembly with in vitro proximity ligation data and whole-genome triplication in lettuce.</title>
        <authorList>
            <person name="Reyes-Chin-Wo S."/>
            <person name="Wang Z."/>
            <person name="Yang X."/>
            <person name="Kozik A."/>
            <person name="Arikit S."/>
            <person name="Song C."/>
            <person name="Xia L."/>
            <person name="Froenicke L."/>
            <person name="Lavelle D.O."/>
            <person name="Truco M.J."/>
            <person name="Xia R."/>
            <person name="Zhu S."/>
            <person name="Xu C."/>
            <person name="Xu H."/>
            <person name="Xu X."/>
            <person name="Cox K."/>
            <person name="Korf I."/>
            <person name="Meyers B.C."/>
            <person name="Michelmore R.W."/>
        </authorList>
    </citation>
    <scope>NUCLEOTIDE SEQUENCE [LARGE SCALE GENOMIC DNA]</scope>
    <source>
        <strain evidence="3">cv. Salinas</strain>
        <tissue evidence="2">Seedlings</tissue>
    </source>
</reference>
<evidence type="ECO:0000313" key="2">
    <source>
        <dbReference type="EMBL" id="KAJ0197723.1"/>
    </source>
</evidence>
<sequence length="163" mass="19059">MVNFMLSYSGCRAVVRPTELKRKTLGERGIYFIFIGYVEHSKAYRLYVLESNDFVFMNTIIKSRYAIFDEERFTSISRPRDMIHKSFRKSPTQAEDVSGGTSFVPKLRKSFRARKGKSFESDFRIYLAEGTRDETMPQHQYCFNIEEDPKTFNAAMASMDVHL</sequence>
<accession>A0A9R1V3Q7</accession>
<dbReference type="Pfam" id="PF25597">
    <property type="entry name" value="SH3_retrovirus"/>
    <property type="match status" value="1"/>
</dbReference>
<proteinExistence type="predicted"/>